<evidence type="ECO:0000313" key="1">
    <source>
        <dbReference type="EMBL" id="WJZ88209.1"/>
    </source>
</evidence>
<proteinExistence type="predicted"/>
<dbReference type="InterPro" id="IPR040283">
    <property type="entry name" value="DDB_G0292058-like"/>
</dbReference>
<protein>
    <submittedName>
        <fullName evidence="1">Uncharacterized protein</fullName>
    </submittedName>
</protein>
<evidence type="ECO:0000313" key="2">
    <source>
        <dbReference type="Proteomes" id="UP001227230"/>
    </source>
</evidence>
<gene>
    <name evidence="1" type="ORF">VitviT2T_007532</name>
</gene>
<accession>A0ABY9C0A9</accession>
<dbReference type="Proteomes" id="UP001227230">
    <property type="component" value="Chromosome 5"/>
</dbReference>
<sequence>MGLVLGENARFQSRAQTVVDIIIETANGASGTIHNITGAMRNIRHDSEAADVGKFITFRFTGDSCTALEDFEQNPYNSSLSAIIPCHELLSAKPVFSDVSSGIYNLVDEVNACIGNSFVCETLTDSVFLSGLGKLQVNREAFLRSCLVSAILSQPHRSTNSNPKAALLVQFRCQRFLRYLLALMSVEIYTTSIQSLLNVYPGMENLVECQMVKDAFSEIIIEHCKPLKR</sequence>
<dbReference type="PANTHER" id="PTHR31414">
    <property type="entry name" value="TRANSMEMBRANE PROTEIN DDB_G0292058"/>
    <property type="match status" value="1"/>
</dbReference>
<name>A0ABY9C0A9_VITVI</name>
<dbReference type="PANTHER" id="PTHR31414:SF18">
    <property type="entry name" value="TRANSMEMBRANE PROTEIN-RELATED"/>
    <property type="match status" value="1"/>
</dbReference>
<keyword evidence="2" id="KW-1185">Reference proteome</keyword>
<dbReference type="EMBL" id="CP126652">
    <property type="protein sequence ID" value="WJZ88209.1"/>
    <property type="molecule type" value="Genomic_DNA"/>
</dbReference>
<reference evidence="1 2" key="1">
    <citation type="journal article" date="2023" name="Hortic Res">
        <title>The complete reference genome for grapevine (Vitis vinifera L.) genetics and breeding.</title>
        <authorList>
            <person name="Shi X."/>
            <person name="Cao S."/>
            <person name="Wang X."/>
            <person name="Huang S."/>
            <person name="Wang Y."/>
            <person name="Liu Z."/>
            <person name="Liu W."/>
            <person name="Leng X."/>
            <person name="Peng Y."/>
            <person name="Wang N."/>
            <person name="Wang Y."/>
            <person name="Ma Z."/>
            <person name="Xu X."/>
            <person name="Zhang F."/>
            <person name="Xue H."/>
            <person name="Zhong H."/>
            <person name="Wang Y."/>
            <person name="Zhang K."/>
            <person name="Velt A."/>
            <person name="Avia K."/>
            <person name="Holtgrawe D."/>
            <person name="Grimplet J."/>
            <person name="Matus J.T."/>
            <person name="Ware D."/>
            <person name="Wu X."/>
            <person name="Wang H."/>
            <person name="Liu C."/>
            <person name="Fang Y."/>
            <person name="Rustenholz C."/>
            <person name="Cheng Z."/>
            <person name="Xiao H."/>
            <person name="Zhou Y."/>
        </authorList>
    </citation>
    <scope>NUCLEOTIDE SEQUENCE [LARGE SCALE GENOMIC DNA]</scope>
    <source>
        <strain evidence="2">cv. Pinot noir / PN40024</strain>
        <tissue evidence="1">Leaf</tissue>
    </source>
</reference>
<organism evidence="1 2">
    <name type="scientific">Vitis vinifera</name>
    <name type="common">Grape</name>
    <dbReference type="NCBI Taxonomy" id="29760"/>
    <lineage>
        <taxon>Eukaryota</taxon>
        <taxon>Viridiplantae</taxon>
        <taxon>Streptophyta</taxon>
        <taxon>Embryophyta</taxon>
        <taxon>Tracheophyta</taxon>
        <taxon>Spermatophyta</taxon>
        <taxon>Magnoliopsida</taxon>
        <taxon>eudicotyledons</taxon>
        <taxon>Gunneridae</taxon>
        <taxon>Pentapetalae</taxon>
        <taxon>rosids</taxon>
        <taxon>Vitales</taxon>
        <taxon>Vitaceae</taxon>
        <taxon>Viteae</taxon>
        <taxon>Vitis</taxon>
    </lineage>
</organism>